<gene>
    <name evidence="3" type="ORF">EXE57_10870</name>
</gene>
<feature type="transmembrane region" description="Helical" evidence="2">
    <location>
        <begin position="322"/>
        <end position="342"/>
    </location>
</feature>
<dbReference type="OrthoDB" id="9863515at2"/>
<dbReference type="RefSeq" id="WP_135077419.1">
    <property type="nucleotide sequence ID" value="NZ_CP038267.1"/>
</dbReference>
<protein>
    <submittedName>
        <fullName evidence="3">Uncharacterized protein</fullName>
    </submittedName>
</protein>
<sequence length="371" mass="38726">MNGETRSSRSVRAGAVVAAVTLLAFAVPAVAPLYAQVYPPPDADTIDEALDEANLDARFASDDVTQFETVPFTATLIYGTATNPQLPTVQVSWSNEATLTAQDEDAFVILPTSPSRKFLSQGTRRPGGGLAVDWTWDVTPLLPGEQTLVVGIHPSVVVEGKQVPELADVNQPVEVTVDVNPVQRDFDDVVVAANDMDTELPDEMTVGEEHDVSATMSLAGHAGTVAADISLTQGETSADVTITGSSAAPQAMTPVGAVAADDVVERRWTVIPDEPGQVDLVFTAAVAGRAGDRALQQDVPIVATVRAVEPGDSFWEALQRPVLYLAPFAALAATLVGLWAAWSKRKQAHATAGPAAGDEGTGPPPPADPAP</sequence>
<evidence type="ECO:0000313" key="4">
    <source>
        <dbReference type="Proteomes" id="UP000294894"/>
    </source>
</evidence>
<dbReference type="EMBL" id="CP038267">
    <property type="protein sequence ID" value="QBR92722.1"/>
    <property type="molecule type" value="Genomic_DNA"/>
</dbReference>
<dbReference type="KEGG" id="noy:EXE57_10870"/>
<dbReference type="Proteomes" id="UP000294894">
    <property type="component" value="Chromosome"/>
</dbReference>
<accession>A0A4V1BDY3</accession>
<feature type="compositionally biased region" description="Pro residues" evidence="1">
    <location>
        <begin position="362"/>
        <end position="371"/>
    </location>
</feature>
<reference evidence="3 4" key="1">
    <citation type="submission" date="2019-03" db="EMBL/GenBank/DDBJ databases">
        <title>Three New Species of Nocardioides, Nocardioides euryhalodurans sp. nov., Nocardioides seonyuensis sp. nov. and Nocardioides eburneoflavus sp. nov., Iolated from Soil.</title>
        <authorList>
            <person name="Roh S.G."/>
            <person name="Lee C."/>
            <person name="Kim M.-K."/>
            <person name="Kim S.B."/>
        </authorList>
    </citation>
    <scope>NUCLEOTIDE SEQUENCE [LARGE SCALE GENOMIC DNA]</scope>
    <source>
        <strain evidence="3 4">MMS17-SY117</strain>
    </source>
</reference>
<organism evidence="3 4">
    <name type="scientific">Nocardioides euryhalodurans</name>
    <dbReference type="NCBI Taxonomy" id="2518370"/>
    <lineage>
        <taxon>Bacteria</taxon>
        <taxon>Bacillati</taxon>
        <taxon>Actinomycetota</taxon>
        <taxon>Actinomycetes</taxon>
        <taxon>Propionibacteriales</taxon>
        <taxon>Nocardioidaceae</taxon>
        <taxon>Nocardioides</taxon>
    </lineage>
</organism>
<evidence type="ECO:0000256" key="2">
    <source>
        <dbReference type="SAM" id="Phobius"/>
    </source>
</evidence>
<evidence type="ECO:0000256" key="1">
    <source>
        <dbReference type="SAM" id="MobiDB-lite"/>
    </source>
</evidence>
<keyword evidence="2" id="KW-1133">Transmembrane helix</keyword>
<evidence type="ECO:0000313" key="3">
    <source>
        <dbReference type="EMBL" id="QBR92722.1"/>
    </source>
</evidence>
<keyword evidence="4" id="KW-1185">Reference proteome</keyword>
<dbReference type="AlphaFoldDB" id="A0A4V1BDY3"/>
<keyword evidence="2" id="KW-0812">Transmembrane</keyword>
<proteinExistence type="predicted"/>
<name>A0A4V1BDY3_9ACTN</name>
<keyword evidence="2" id="KW-0472">Membrane</keyword>
<feature type="region of interest" description="Disordered" evidence="1">
    <location>
        <begin position="347"/>
        <end position="371"/>
    </location>
</feature>